<evidence type="ECO:0000256" key="1">
    <source>
        <dbReference type="SAM" id="MobiDB-lite"/>
    </source>
</evidence>
<organism evidence="2 3">
    <name type="scientific">Streptomyces spectabilis</name>
    <dbReference type="NCBI Taxonomy" id="68270"/>
    <lineage>
        <taxon>Bacteria</taxon>
        <taxon>Bacillati</taxon>
        <taxon>Actinomycetota</taxon>
        <taxon>Actinomycetes</taxon>
        <taxon>Kitasatosporales</taxon>
        <taxon>Streptomycetaceae</taxon>
        <taxon>Streptomyces</taxon>
    </lineage>
</organism>
<sequence length="85" mass="9631">MARALGYHPTDPEPGARLRFRLTPGSYDTTGFFEVLEQMKVFCRGERVVLVWDGLSAHWSRAMRARGHPHRTGSPSSDYPPMLQS</sequence>
<gene>
    <name evidence="2" type="ORF">FHS40_009216</name>
</gene>
<feature type="region of interest" description="Disordered" evidence="1">
    <location>
        <begin position="1"/>
        <end position="20"/>
    </location>
</feature>
<dbReference type="Proteomes" id="UP000549009">
    <property type="component" value="Unassembled WGS sequence"/>
</dbReference>
<dbReference type="AlphaFoldDB" id="A0A7W8B4B7"/>
<proteinExistence type="predicted"/>
<evidence type="ECO:0008006" key="4">
    <source>
        <dbReference type="Google" id="ProtNLM"/>
    </source>
</evidence>
<evidence type="ECO:0000313" key="2">
    <source>
        <dbReference type="EMBL" id="MBB5110086.1"/>
    </source>
</evidence>
<feature type="compositionally biased region" description="Polar residues" evidence="1">
    <location>
        <begin position="73"/>
        <end position="85"/>
    </location>
</feature>
<feature type="region of interest" description="Disordered" evidence="1">
    <location>
        <begin position="64"/>
        <end position="85"/>
    </location>
</feature>
<dbReference type="EMBL" id="JACHJD010000068">
    <property type="protein sequence ID" value="MBB5110086.1"/>
    <property type="molecule type" value="Genomic_DNA"/>
</dbReference>
<accession>A0A7W8B4B7</accession>
<protein>
    <recommendedName>
        <fullName evidence="4">Tc1-like transposase DDE domain-containing protein</fullName>
    </recommendedName>
</protein>
<reference evidence="2 3" key="1">
    <citation type="submission" date="2020-08" db="EMBL/GenBank/DDBJ databases">
        <title>Genomic Encyclopedia of Type Strains, Phase III (KMG-III): the genomes of soil and plant-associated and newly described type strains.</title>
        <authorList>
            <person name="Whitman W."/>
        </authorList>
    </citation>
    <scope>NUCLEOTIDE SEQUENCE [LARGE SCALE GENOMIC DNA]</scope>
    <source>
        <strain evidence="2 3">CECT 3146</strain>
    </source>
</reference>
<evidence type="ECO:0000313" key="3">
    <source>
        <dbReference type="Proteomes" id="UP000549009"/>
    </source>
</evidence>
<comment type="caution">
    <text evidence="2">The sequence shown here is derived from an EMBL/GenBank/DDBJ whole genome shotgun (WGS) entry which is preliminary data.</text>
</comment>
<name>A0A7W8B4B7_STRST</name>
<keyword evidence="3" id="KW-1185">Reference proteome</keyword>
<dbReference type="RefSeq" id="WP_229880077.1">
    <property type="nucleotide sequence ID" value="NZ_BMSQ01000077.1"/>
</dbReference>